<feature type="non-terminal residue" evidence="3">
    <location>
        <position position="75"/>
    </location>
</feature>
<proteinExistence type="predicted"/>
<name>A0A5C3NWB1_9APHY</name>
<evidence type="ECO:0000256" key="1">
    <source>
        <dbReference type="SAM" id="MobiDB-lite"/>
    </source>
</evidence>
<feature type="region of interest" description="Disordered" evidence="1">
    <location>
        <begin position="50"/>
        <end position="75"/>
    </location>
</feature>
<evidence type="ECO:0000313" key="4">
    <source>
        <dbReference type="Proteomes" id="UP000308197"/>
    </source>
</evidence>
<gene>
    <name evidence="3" type="ORF">K466DRAFT_446185</name>
</gene>
<dbReference type="InParanoid" id="A0A5C3NWB1"/>
<dbReference type="Proteomes" id="UP000308197">
    <property type="component" value="Unassembled WGS sequence"/>
</dbReference>
<feature type="non-terminal residue" evidence="3">
    <location>
        <position position="1"/>
    </location>
</feature>
<organism evidence="3 4">
    <name type="scientific">Polyporus arcularius HHB13444</name>
    <dbReference type="NCBI Taxonomy" id="1314778"/>
    <lineage>
        <taxon>Eukaryota</taxon>
        <taxon>Fungi</taxon>
        <taxon>Dikarya</taxon>
        <taxon>Basidiomycota</taxon>
        <taxon>Agaricomycotina</taxon>
        <taxon>Agaricomycetes</taxon>
        <taxon>Polyporales</taxon>
        <taxon>Polyporaceae</taxon>
        <taxon>Polyporus</taxon>
    </lineage>
</organism>
<keyword evidence="4" id="KW-1185">Reference proteome</keyword>
<evidence type="ECO:0000259" key="2">
    <source>
        <dbReference type="Pfam" id="PF13976"/>
    </source>
</evidence>
<dbReference type="EMBL" id="ML213120">
    <property type="protein sequence ID" value="TFK77813.1"/>
    <property type="molecule type" value="Genomic_DNA"/>
</dbReference>
<dbReference type="InterPro" id="IPR025724">
    <property type="entry name" value="GAG-pre-integrase_dom"/>
</dbReference>
<reference evidence="3 4" key="1">
    <citation type="journal article" date="2019" name="Nat. Ecol. Evol.">
        <title>Megaphylogeny resolves global patterns of mushroom evolution.</title>
        <authorList>
            <person name="Varga T."/>
            <person name="Krizsan K."/>
            <person name="Foldi C."/>
            <person name="Dima B."/>
            <person name="Sanchez-Garcia M."/>
            <person name="Sanchez-Ramirez S."/>
            <person name="Szollosi G.J."/>
            <person name="Szarkandi J.G."/>
            <person name="Papp V."/>
            <person name="Albert L."/>
            <person name="Andreopoulos W."/>
            <person name="Angelini C."/>
            <person name="Antonin V."/>
            <person name="Barry K.W."/>
            <person name="Bougher N.L."/>
            <person name="Buchanan P."/>
            <person name="Buyck B."/>
            <person name="Bense V."/>
            <person name="Catcheside P."/>
            <person name="Chovatia M."/>
            <person name="Cooper J."/>
            <person name="Damon W."/>
            <person name="Desjardin D."/>
            <person name="Finy P."/>
            <person name="Geml J."/>
            <person name="Haridas S."/>
            <person name="Hughes K."/>
            <person name="Justo A."/>
            <person name="Karasinski D."/>
            <person name="Kautmanova I."/>
            <person name="Kiss B."/>
            <person name="Kocsube S."/>
            <person name="Kotiranta H."/>
            <person name="LaButti K.M."/>
            <person name="Lechner B.E."/>
            <person name="Liimatainen K."/>
            <person name="Lipzen A."/>
            <person name="Lukacs Z."/>
            <person name="Mihaltcheva S."/>
            <person name="Morgado L.N."/>
            <person name="Niskanen T."/>
            <person name="Noordeloos M.E."/>
            <person name="Ohm R.A."/>
            <person name="Ortiz-Santana B."/>
            <person name="Ovrebo C."/>
            <person name="Racz N."/>
            <person name="Riley R."/>
            <person name="Savchenko A."/>
            <person name="Shiryaev A."/>
            <person name="Soop K."/>
            <person name="Spirin V."/>
            <person name="Szebenyi C."/>
            <person name="Tomsovsky M."/>
            <person name="Tulloss R.E."/>
            <person name="Uehling J."/>
            <person name="Grigoriev I.V."/>
            <person name="Vagvolgyi C."/>
            <person name="Papp T."/>
            <person name="Martin F.M."/>
            <person name="Miettinen O."/>
            <person name="Hibbett D.S."/>
            <person name="Nagy L.G."/>
        </authorList>
    </citation>
    <scope>NUCLEOTIDE SEQUENCE [LARGE SCALE GENOMIC DNA]</scope>
    <source>
        <strain evidence="3 4">HHB13444</strain>
    </source>
</reference>
<accession>A0A5C3NWB1</accession>
<protein>
    <recommendedName>
        <fullName evidence="2">GAG-pre-integrase domain-containing protein</fullName>
    </recommendedName>
</protein>
<feature type="compositionally biased region" description="Basic and acidic residues" evidence="1">
    <location>
        <begin position="54"/>
        <end position="75"/>
    </location>
</feature>
<evidence type="ECO:0000313" key="3">
    <source>
        <dbReference type="EMBL" id="TFK77813.1"/>
    </source>
</evidence>
<feature type="domain" description="GAG-pre-integrase" evidence="2">
    <location>
        <begin position="7"/>
        <end position="49"/>
    </location>
</feature>
<dbReference type="AlphaFoldDB" id="A0A5C3NWB1"/>
<dbReference type="STRING" id="1314778.A0A5C3NWB1"/>
<sequence>ITEDEAHCRLGHIPIRAIKELIARGFITGIKLTTPSKSTPCEACIRAKSTRKTVPSERQGHRAEELGEELHSDTW</sequence>
<dbReference type="Pfam" id="PF13976">
    <property type="entry name" value="gag_pre-integrs"/>
    <property type="match status" value="1"/>
</dbReference>